<proteinExistence type="predicted"/>
<protein>
    <submittedName>
        <fullName evidence="1">Uncharacterized protein</fullName>
    </submittedName>
</protein>
<gene>
    <name evidence="1" type="ORF">OXD698_LOCUS3416</name>
</gene>
<reference evidence="1" key="1">
    <citation type="submission" date="2021-02" db="EMBL/GenBank/DDBJ databases">
        <authorList>
            <person name="Nowell W R."/>
        </authorList>
    </citation>
    <scope>NUCLEOTIDE SEQUENCE</scope>
</reference>
<evidence type="ECO:0000313" key="1">
    <source>
        <dbReference type="EMBL" id="CAF3540588.1"/>
    </source>
</evidence>
<organism evidence="1 2">
    <name type="scientific">Adineta steineri</name>
    <dbReference type="NCBI Taxonomy" id="433720"/>
    <lineage>
        <taxon>Eukaryota</taxon>
        <taxon>Metazoa</taxon>
        <taxon>Spiralia</taxon>
        <taxon>Gnathifera</taxon>
        <taxon>Rotifera</taxon>
        <taxon>Eurotatoria</taxon>
        <taxon>Bdelloidea</taxon>
        <taxon>Adinetida</taxon>
        <taxon>Adinetidae</taxon>
        <taxon>Adineta</taxon>
    </lineage>
</organism>
<comment type="caution">
    <text evidence="1">The sequence shown here is derived from an EMBL/GenBank/DDBJ whole genome shotgun (WGS) entry which is preliminary data.</text>
</comment>
<feature type="non-terminal residue" evidence="1">
    <location>
        <position position="1"/>
    </location>
</feature>
<name>A0A818JGJ5_9BILA</name>
<evidence type="ECO:0000313" key="2">
    <source>
        <dbReference type="Proteomes" id="UP000663844"/>
    </source>
</evidence>
<accession>A0A818JGJ5</accession>
<dbReference type="EMBL" id="CAJOAZ010000121">
    <property type="protein sequence ID" value="CAF3540588.1"/>
    <property type="molecule type" value="Genomic_DNA"/>
</dbReference>
<sequence>SRGSNIRYFRVISNSIERVRVAPSSSHDKEQSSSIATKFYTPSIRLKI</sequence>
<dbReference type="Proteomes" id="UP000663844">
    <property type="component" value="Unassembled WGS sequence"/>
</dbReference>
<dbReference type="AlphaFoldDB" id="A0A818JGJ5"/>